<comment type="caution">
    <text evidence="1">The sequence shown here is derived from an EMBL/GenBank/DDBJ whole genome shotgun (WGS) entry which is preliminary data.</text>
</comment>
<evidence type="ECO:0000313" key="2">
    <source>
        <dbReference type="Proteomes" id="UP000605086"/>
    </source>
</evidence>
<proteinExistence type="predicted"/>
<dbReference type="EMBL" id="WHOS01000014">
    <property type="protein sequence ID" value="NUB00218.1"/>
    <property type="molecule type" value="Genomic_DNA"/>
</dbReference>
<sequence>MAMFFIRTSGWLKIFARIIGFAGAAARIVSAYAEGQDLVNLWNGRAAIVTAVAVFLQAASSLIDAKYPPLASWG</sequence>
<organism evidence="1 2">
    <name type="scientific">Azospirillum melinis</name>
    <dbReference type="NCBI Taxonomy" id="328839"/>
    <lineage>
        <taxon>Bacteria</taxon>
        <taxon>Pseudomonadati</taxon>
        <taxon>Pseudomonadota</taxon>
        <taxon>Alphaproteobacteria</taxon>
        <taxon>Rhodospirillales</taxon>
        <taxon>Azospirillaceae</taxon>
        <taxon>Azospirillum</taxon>
    </lineage>
</organism>
<dbReference type="Proteomes" id="UP000605086">
    <property type="component" value="Unassembled WGS sequence"/>
</dbReference>
<reference evidence="1 2" key="1">
    <citation type="submission" date="2019-10" db="EMBL/GenBank/DDBJ databases">
        <title>Genome sequence of Azospirillum melinis.</title>
        <authorList>
            <person name="Ambrosini A."/>
            <person name="Sant'Anna F.H."/>
            <person name="Cassan F.D."/>
            <person name="Souza E.M."/>
            <person name="Passaglia L.M.P."/>
        </authorList>
    </citation>
    <scope>NUCLEOTIDE SEQUENCE [LARGE SCALE GENOMIC DNA]</scope>
    <source>
        <strain evidence="1 2">TMCY0552</strain>
    </source>
</reference>
<keyword evidence="2" id="KW-1185">Reference proteome</keyword>
<evidence type="ECO:0000313" key="1">
    <source>
        <dbReference type="EMBL" id="NUB00218.1"/>
    </source>
</evidence>
<accession>A0ABX2KEL2</accession>
<dbReference type="RefSeq" id="WP_174471455.1">
    <property type="nucleotide sequence ID" value="NZ_JAGINN010000005.1"/>
</dbReference>
<name>A0ABX2KEL2_9PROT</name>
<gene>
    <name evidence="1" type="ORF">GBZ48_13065</name>
</gene>
<protein>
    <submittedName>
        <fullName evidence="1">Uncharacterized protein</fullName>
    </submittedName>
</protein>